<dbReference type="Proteomes" id="UP000382040">
    <property type="component" value="Unassembled WGS sequence"/>
</dbReference>
<protein>
    <submittedName>
        <fullName evidence="1">Uncharacterized protein</fullName>
    </submittedName>
</protein>
<sequence length="111" mass="12393">MGEPMKQYELDEVRAMSFERLGAIEDPVDLMATGSIAPILVRYAVRTGQLERRYPGVALSALLDAIMKSATMINWPLDTVAQKAPQAKQDADVDTYLDELQPHLERALKPH</sequence>
<name>A0A5E5BPT4_9BURK</name>
<proteinExistence type="predicted"/>
<evidence type="ECO:0000313" key="2">
    <source>
        <dbReference type="Proteomes" id="UP000382040"/>
    </source>
</evidence>
<keyword evidence="2" id="KW-1185">Reference proteome</keyword>
<gene>
    <name evidence="1" type="ORF">PBR20603_01611</name>
</gene>
<dbReference type="AlphaFoldDB" id="A0A5E5BPT4"/>
<accession>A0A5E5BPT4</accession>
<dbReference type="EMBL" id="CABPST010000003">
    <property type="protein sequence ID" value="VVE87674.1"/>
    <property type="molecule type" value="Genomic_DNA"/>
</dbReference>
<reference evidence="1 2" key="1">
    <citation type="submission" date="2019-08" db="EMBL/GenBank/DDBJ databases">
        <authorList>
            <person name="Peeters C."/>
        </authorList>
    </citation>
    <scope>NUCLEOTIDE SEQUENCE [LARGE SCALE GENOMIC DNA]</scope>
    <source>
        <strain evidence="1 2">LMG 20603</strain>
    </source>
</reference>
<organism evidence="1 2">
    <name type="scientific">Pandoraea bronchicola</name>
    <dbReference type="NCBI Taxonomy" id="2508287"/>
    <lineage>
        <taxon>Bacteria</taxon>
        <taxon>Pseudomonadati</taxon>
        <taxon>Pseudomonadota</taxon>
        <taxon>Betaproteobacteria</taxon>
        <taxon>Burkholderiales</taxon>
        <taxon>Burkholderiaceae</taxon>
        <taxon>Pandoraea</taxon>
    </lineage>
</organism>
<evidence type="ECO:0000313" key="1">
    <source>
        <dbReference type="EMBL" id="VVE87674.1"/>
    </source>
</evidence>